<dbReference type="Proteomes" id="UP000182190">
    <property type="component" value="Unassembled WGS sequence"/>
</dbReference>
<dbReference type="RefSeq" id="WP_156090515.1">
    <property type="nucleotide sequence ID" value="NZ_LR735013.1"/>
</dbReference>
<comment type="caution">
    <text evidence="2">The sequence shown here is derived from an EMBL/GenBank/DDBJ whole genome shotgun (WGS) entry which is preliminary data.</text>
</comment>
<dbReference type="PANTHER" id="PTHR36761:SF2">
    <property type="entry name" value="ORF03 PROTEIN"/>
    <property type="match status" value="1"/>
</dbReference>
<name>A0A7Z9BSK0_9CYAN</name>
<dbReference type="OrthoDB" id="510804at2"/>
<gene>
    <name evidence="2" type="ORF">PL9631_600051</name>
</gene>
<dbReference type="InterPro" id="IPR011990">
    <property type="entry name" value="TPR-like_helical_dom_sf"/>
</dbReference>
<keyword evidence="1" id="KW-0472">Membrane</keyword>
<evidence type="ECO:0000313" key="3">
    <source>
        <dbReference type="Proteomes" id="UP000182190"/>
    </source>
</evidence>
<dbReference type="PANTHER" id="PTHR36761">
    <property type="entry name" value="ORF03 PROTEIN"/>
    <property type="match status" value="1"/>
</dbReference>
<keyword evidence="1" id="KW-1133">Transmembrane helix</keyword>
<dbReference type="AlphaFoldDB" id="A0A7Z9BSK0"/>
<keyword evidence="3" id="KW-1185">Reference proteome</keyword>
<dbReference type="EMBL" id="CZCS02000202">
    <property type="protein sequence ID" value="VXD21976.1"/>
    <property type="molecule type" value="Genomic_DNA"/>
</dbReference>
<evidence type="ECO:0008006" key="4">
    <source>
        <dbReference type="Google" id="ProtNLM"/>
    </source>
</evidence>
<evidence type="ECO:0000256" key="1">
    <source>
        <dbReference type="SAM" id="Phobius"/>
    </source>
</evidence>
<sequence>MGKIVTQEPLEPVKIAYQAGQFAFEQGRYRESVQYLEQALQGTEANTRLGGEIQIWLVTALEASGKRQDAIALCKQLTRHSHIATRQQARRLLEVLEAPKLYIDPEGFVKIPDLDHLDVPGNSRSQNDSVASVRPIPKPPVSPIVNSLDGVKTRDNQFLGIALIIVLLVSGGLIWVSSVIGNQ</sequence>
<proteinExistence type="predicted"/>
<dbReference type="Gene3D" id="1.25.40.10">
    <property type="entry name" value="Tetratricopeptide repeat domain"/>
    <property type="match status" value="1"/>
</dbReference>
<keyword evidence="1" id="KW-0812">Transmembrane</keyword>
<dbReference type="SUPFAM" id="SSF48452">
    <property type="entry name" value="TPR-like"/>
    <property type="match status" value="1"/>
</dbReference>
<organism evidence="2 3">
    <name type="scientific">Planktothrix paucivesiculata PCC 9631</name>
    <dbReference type="NCBI Taxonomy" id="671071"/>
    <lineage>
        <taxon>Bacteria</taxon>
        <taxon>Bacillati</taxon>
        <taxon>Cyanobacteriota</taxon>
        <taxon>Cyanophyceae</taxon>
        <taxon>Oscillatoriophycideae</taxon>
        <taxon>Oscillatoriales</taxon>
        <taxon>Microcoleaceae</taxon>
        <taxon>Planktothrix</taxon>
    </lineage>
</organism>
<accession>A0A7Z9BSK0</accession>
<evidence type="ECO:0000313" key="2">
    <source>
        <dbReference type="EMBL" id="VXD21976.1"/>
    </source>
</evidence>
<reference evidence="2" key="1">
    <citation type="submission" date="2019-10" db="EMBL/GenBank/DDBJ databases">
        <authorList>
            <consortium name="Genoscope - CEA"/>
            <person name="William W."/>
        </authorList>
    </citation>
    <scope>NUCLEOTIDE SEQUENCE [LARGE SCALE GENOMIC DNA]</scope>
    <source>
        <strain evidence="2">BBR_PRJEB10994</strain>
    </source>
</reference>
<protein>
    <recommendedName>
        <fullName evidence="4">Tetratricopeptide repeat protein</fullName>
    </recommendedName>
</protein>
<feature type="transmembrane region" description="Helical" evidence="1">
    <location>
        <begin position="158"/>
        <end position="180"/>
    </location>
</feature>